<evidence type="ECO:0000256" key="1">
    <source>
        <dbReference type="SAM" id="SignalP"/>
    </source>
</evidence>
<dbReference type="EMBL" id="QXFM01000139">
    <property type="protein sequence ID" value="RIV81130.1"/>
    <property type="molecule type" value="Genomic_DNA"/>
</dbReference>
<comment type="caution">
    <text evidence="3">The sequence shown here is derived from an EMBL/GenBank/DDBJ whole genome shotgun (WGS) entry which is preliminary data.</text>
</comment>
<name>A0A3A1NZD2_9SPHN</name>
<reference evidence="3 4" key="1">
    <citation type="submission" date="2018-08" db="EMBL/GenBank/DDBJ databases">
        <title>Erythrobacter zhengii sp.nov., a bacterium isolated from deep-sea sediment.</title>
        <authorList>
            <person name="Fang C."/>
            <person name="Wu Y.-H."/>
            <person name="Sun C."/>
            <person name="Wang H."/>
            <person name="Cheng H."/>
            <person name="Meng F.-X."/>
            <person name="Wang C.-S."/>
            <person name="Xu X.-W."/>
        </authorList>
    </citation>
    <scope>NUCLEOTIDE SEQUENCE [LARGE SCALE GENOMIC DNA]</scope>
    <source>
        <strain evidence="3 4">CCTCC AB 2015396</strain>
    </source>
</reference>
<dbReference type="Gene3D" id="3.10.450.50">
    <property type="match status" value="1"/>
</dbReference>
<dbReference type="RefSeq" id="WP_119594539.1">
    <property type="nucleotide sequence ID" value="NZ_QXFM01000139.1"/>
</dbReference>
<feature type="chain" id="PRO_5017404627" evidence="1">
    <location>
        <begin position="25"/>
        <end position="170"/>
    </location>
</feature>
<keyword evidence="1" id="KW-0732">Signal</keyword>
<evidence type="ECO:0000313" key="4">
    <source>
        <dbReference type="Proteomes" id="UP000265366"/>
    </source>
</evidence>
<protein>
    <submittedName>
        <fullName evidence="3">Nuclear transport factor 2 family protein</fullName>
    </submittedName>
</protein>
<dbReference type="Pfam" id="PF14534">
    <property type="entry name" value="DUF4440"/>
    <property type="match status" value="1"/>
</dbReference>
<evidence type="ECO:0000313" key="3">
    <source>
        <dbReference type="EMBL" id="RIV81130.1"/>
    </source>
</evidence>
<feature type="signal peptide" evidence="1">
    <location>
        <begin position="1"/>
        <end position="24"/>
    </location>
</feature>
<gene>
    <name evidence="3" type="ORF">D2V17_18055</name>
</gene>
<keyword evidence="4" id="KW-1185">Reference proteome</keyword>
<dbReference type="OrthoDB" id="7409175at2"/>
<organism evidence="3 4">
    <name type="scientific">Aurantiacibacter xanthus</name>
    <dbReference type="NCBI Taxonomy" id="1784712"/>
    <lineage>
        <taxon>Bacteria</taxon>
        <taxon>Pseudomonadati</taxon>
        <taxon>Pseudomonadota</taxon>
        <taxon>Alphaproteobacteria</taxon>
        <taxon>Sphingomonadales</taxon>
        <taxon>Erythrobacteraceae</taxon>
        <taxon>Aurantiacibacter</taxon>
    </lineage>
</organism>
<dbReference type="AlphaFoldDB" id="A0A3A1NZD2"/>
<dbReference type="PROSITE" id="PS51257">
    <property type="entry name" value="PROKAR_LIPOPROTEIN"/>
    <property type="match status" value="1"/>
</dbReference>
<proteinExistence type="predicted"/>
<dbReference type="Proteomes" id="UP000265366">
    <property type="component" value="Unassembled WGS sequence"/>
</dbReference>
<dbReference type="SUPFAM" id="SSF54427">
    <property type="entry name" value="NTF2-like"/>
    <property type="match status" value="1"/>
</dbReference>
<evidence type="ECO:0000259" key="2">
    <source>
        <dbReference type="Pfam" id="PF14534"/>
    </source>
</evidence>
<dbReference type="InterPro" id="IPR032710">
    <property type="entry name" value="NTF2-like_dom_sf"/>
</dbReference>
<dbReference type="InterPro" id="IPR027843">
    <property type="entry name" value="DUF4440"/>
</dbReference>
<feature type="domain" description="DUF4440" evidence="2">
    <location>
        <begin position="31"/>
        <end position="144"/>
    </location>
</feature>
<accession>A0A3A1NZD2</accession>
<sequence length="170" mass="17317">MRKAVLATLAATTMLAACSGGADPADVVATIRATEQAQLDAIASDDLVGIARLYADDAVLVRPDGTRLVGGAAIADAYGDLIADPAFHIEVTPADGWASSAEDLAALASNVDITMTDPESGEPVTEKMISQTVWTRQSGGTWMIRSAINAPRADAAAEAAPAAPEAPQEG</sequence>